<keyword evidence="2" id="KW-0472">Membrane</keyword>
<evidence type="ECO:0000313" key="3">
    <source>
        <dbReference type="EMBL" id="HIX61394.1"/>
    </source>
</evidence>
<dbReference type="AlphaFoldDB" id="A0A9D1WLG4"/>
<dbReference type="Proteomes" id="UP000824248">
    <property type="component" value="Unassembled WGS sequence"/>
</dbReference>
<evidence type="ECO:0000256" key="2">
    <source>
        <dbReference type="SAM" id="Phobius"/>
    </source>
</evidence>
<feature type="compositionally biased region" description="Basic residues" evidence="1">
    <location>
        <begin position="144"/>
        <end position="153"/>
    </location>
</feature>
<feature type="region of interest" description="Disordered" evidence="1">
    <location>
        <begin position="118"/>
        <end position="162"/>
    </location>
</feature>
<organism evidence="3 4">
    <name type="scientific">Candidatus Halomonas stercoripullorum</name>
    <dbReference type="NCBI Taxonomy" id="2838617"/>
    <lineage>
        <taxon>Bacteria</taxon>
        <taxon>Pseudomonadati</taxon>
        <taxon>Pseudomonadota</taxon>
        <taxon>Gammaproteobacteria</taxon>
        <taxon>Oceanospirillales</taxon>
        <taxon>Halomonadaceae</taxon>
        <taxon>Halomonas</taxon>
    </lineage>
</organism>
<comment type="caution">
    <text evidence="3">The sequence shown here is derived from an EMBL/GenBank/DDBJ whole genome shotgun (WGS) entry which is preliminary data.</text>
</comment>
<evidence type="ECO:0000256" key="1">
    <source>
        <dbReference type="SAM" id="MobiDB-lite"/>
    </source>
</evidence>
<accession>A0A9D1WLG4</accession>
<keyword evidence="2" id="KW-1133">Transmembrane helix</keyword>
<evidence type="ECO:0000313" key="4">
    <source>
        <dbReference type="Proteomes" id="UP000824248"/>
    </source>
</evidence>
<dbReference type="EMBL" id="DXFC01000118">
    <property type="protein sequence ID" value="HIX61394.1"/>
    <property type="molecule type" value="Genomic_DNA"/>
</dbReference>
<feature type="transmembrane region" description="Helical" evidence="2">
    <location>
        <begin position="9"/>
        <end position="29"/>
    </location>
</feature>
<reference evidence="3" key="1">
    <citation type="journal article" date="2021" name="PeerJ">
        <title>Extensive microbial diversity within the chicken gut microbiome revealed by metagenomics and culture.</title>
        <authorList>
            <person name="Gilroy R."/>
            <person name="Ravi A."/>
            <person name="Getino M."/>
            <person name="Pursley I."/>
            <person name="Horton D.L."/>
            <person name="Alikhan N.F."/>
            <person name="Baker D."/>
            <person name="Gharbi K."/>
            <person name="Hall N."/>
            <person name="Watson M."/>
            <person name="Adriaenssens E.M."/>
            <person name="Foster-Nyarko E."/>
            <person name="Jarju S."/>
            <person name="Secka A."/>
            <person name="Antonio M."/>
            <person name="Oren A."/>
            <person name="Chaudhuri R.R."/>
            <person name="La Ragione R."/>
            <person name="Hildebrand F."/>
            <person name="Pallen M.J."/>
        </authorList>
    </citation>
    <scope>NUCLEOTIDE SEQUENCE</scope>
    <source>
        <strain evidence="3">1193</strain>
    </source>
</reference>
<gene>
    <name evidence="3" type="ORF">H9854_04065</name>
</gene>
<sequence length="162" mass="17613">MLISDSMPLLWLSYLGLSLIVLVSGYLGLAFLPRWLRLPITLLVAGMLWMPMRFHLPLIEEGEFYTGLAPAVVVATVALLDKNGAAFLSAGLLVVAGALLGLALGILGAWRGQKRNASEQDAGEGAVEKPASSRVQNNNDRRSERGRKQKPQPRQRQEPKIG</sequence>
<feature type="transmembrane region" description="Helical" evidence="2">
    <location>
        <begin position="86"/>
        <end position="110"/>
    </location>
</feature>
<protein>
    <submittedName>
        <fullName evidence="3">Uncharacterized protein</fullName>
    </submittedName>
</protein>
<name>A0A9D1WLG4_9GAMM</name>
<reference evidence="3" key="2">
    <citation type="submission" date="2021-04" db="EMBL/GenBank/DDBJ databases">
        <authorList>
            <person name="Gilroy R."/>
        </authorList>
    </citation>
    <scope>NUCLEOTIDE SEQUENCE</scope>
    <source>
        <strain evidence="3">1193</strain>
    </source>
</reference>
<keyword evidence="2" id="KW-0812">Transmembrane</keyword>
<feature type="transmembrane region" description="Helical" evidence="2">
    <location>
        <begin position="35"/>
        <end position="52"/>
    </location>
</feature>
<proteinExistence type="predicted"/>